<dbReference type="RefSeq" id="WP_253653349.1">
    <property type="nucleotide sequence ID" value="NZ_BAAAOE010000001.1"/>
</dbReference>
<proteinExistence type="predicted"/>
<dbReference type="Proteomes" id="UP001205740">
    <property type="component" value="Unassembled WGS sequence"/>
</dbReference>
<keyword evidence="2" id="KW-1185">Reference proteome</keyword>
<name>A0ABT1GXN1_9NOCA</name>
<sequence length="80" mass="8720">MHLIIRNVHDACVTYVKNALSSLGLAERAIAALGGIAFITDPDVAYLGSVLQAFSYNPPSIGETHQSLFDFRRGKPFRLS</sequence>
<reference evidence="1 2" key="1">
    <citation type="submission" date="2022-06" db="EMBL/GenBank/DDBJ databases">
        <title>Genomic Encyclopedia of Archaeal and Bacterial Type Strains, Phase II (KMG-II): from individual species to whole genera.</title>
        <authorList>
            <person name="Goeker M."/>
        </authorList>
    </citation>
    <scope>NUCLEOTIDE SEQUENCE [LARGE SCALE GENOMIC DNA]</scope>
    <source>
        <strain evidence="1 2">DSM 45037</strain>
    </source>
</reference>
<organism evidence="1 2">
    <name type="scientific">Williamsia serinedens</name>
    <dbReference type="NCBI Taxonomy" id="391736"/>
    <lineage>
        <taxon>Bacteria</taxon>
        <taxon>Bacillati</taxon>
        <taxon>Actinomycetota</taxon>
        <taxon>Actinomycetes</taxon>
        <taxon>Mycobacteriales</taxon>
        <taxon>Nocardiaceae</taxon>
        <taxon>Williamsia</taxon>
    </lineage>
</organism>
<evidence type="ECO:0000313" key="1">
    <source>
        <dbReference type="EMBL" id="MCP2159739.1"/>
    </source>
</evidence>
<accession>A0ABT1GXN1</accession>
<gene>
    <name evidence="1" type="ORF">LX12_000918</name>
</gene>
<comment type="caution">
    <text evidence="1">The sequence shown here is derived from an EMBL/GenBank/DDBJ whole genome shotgun (WGS) entry which is preliminary data.</text>
</comment>
<dbReference type="EMBL" id="JAMTCG010000002">
    <property type="protein sequence ID" value="MCP2159739.1"/>
    <property type="molecule type" value="Genomic_DNA"/>
</dbReference>
<protein>
    <submittedName>
        <fullName evidence="1">Uncharacterized protein</fullName>
    </submittedName>
</protein>
<evidence type="ECO:0000313" key="2">
    <source>
        <dbReference type="Proteomes" id="UP001205740"/>
    </source>
</evidence>